<evidence type="ECO:0000313" key="7">
    <source>
        <dbReference type="Proteomes" id="UP000298663"/>
    </source>
</evidence>
<dbReference type="GO" id="GO:0015031">
    <property type="term" value="P:protein transport"/>
    <property type="evidence" value="ECO:0007669"/>
    <property type="project" value="UniProtKB-KW"/>
</dbReference>
<evidence type="ECO:0000256" key="1">
    <source>
        <dbReference type="ARBA" id="ARBA00004496"/>
    </source>
</evidence>
<dbReference type="Proteomes" id="UP000298663">
    <property type="component" value="Unassembled WGS sequence"/>
</dbReference>
<dbReference type="GO" id="GO:0005737">
    <property type="term" value="C:cytoplasm"/>
    <property type="evidence" value="ECO:0007669"/>
    <property type="project" value="UniProtKB-SubCell"/>
</dbReference>
<dbReference type="EMBL" id="AZBU02000006">
    <property type="protein sequence ID" value="TKR72854.1"/>
    <property type="molecule type" value="Genomic_DNA"/>
</dbReference>
<reference evidence="6 7" key="1">
    <citation type="journal article" date="2015" name="Genome Biol.">
        <title>Comparative genomics of Steinernema reveals deeply conserved gene regulatory networks.</title>
        <authorList>
            <person name="Dillman A.R."/>
            <person name="Macchietto M."/>
            <person name="Porter C.F."/>
            <person name="Rogers A."/>
            <person name="Williams B."/>
            <person name="Antoshechkin I."/>
            <person name="Lee M.M."/>
            <person name="Goodwin Z."/>
            <person name="Lu X."/>
            <person name="Lewis E.E."/>
            <person name="Goodrich-Blair H."/>
            <person name="Stock S.P."/>
            <person name="Adams B.J."/>
            <person name="Sternberg P.W."/>
            <person name="Mortazavi A."/>
        </authorList>
    </citation>
    <scope>NUCLEOTIDE SEQUENCE [LARGE SCALE GENOMIC DNA]</scope>
    <source>
        <strain evidence="6 7">ALL</strain>
    </source>
</reference>
<keyword evidence="3" id="KW-0963">Cytoplasm</keyword>
<dbReference type="PANTHER" id="PTHR12894">
    <property type="entry name" value="CNH DOMAIN CONTAINING"/>
    <property type="match status" value="1"/>
</dbReference>
<dbReference type="GO" id="GO:0006914">
    <property type="term" value="P:autophagy"/>
    <property type="evidence" value="ECO:0007669"/>
    <property type="project" value="TreeGrafter"/>
</dbReference>
<dbReference type="STRING" id="34508.A0A4U5MT27"/>
<comment type="subcellular location">
    <subcellularLocation>
        <location evidence="1">Cytoplasm</location>
    </subcellularLocation>
</comment>
<evidence type="ECO:0000259" key="5">
    <source>
        <dbReference type="PROSITE" id="PS50219"/>
    </source>
</evidence>
<proteinExistence type="predicted"/>
<protein>
    <recommendedName>
        <fullName evidence="5">CNH domain-containing protein</fullName>
    </recommendedName>
</protein>
<keyword evidence="4" id="KW-0653">Protein transport</keyword>
<sequence>MTYLANGFKPRLPMDETRLFNIETKCHLESILRQDEVVTAVNGSSTDFFFGTNVGRLYHLKIETAGAVLIKEIVLVQKPHPIVNILPASAFDLLIVQCGHALVYIDLESFAIRNKSSANHASCVALNVDPDLDDPFVLSMAIGTVNKQIHVVERKNEANNVVVKVHIPASAEIICYSKQTLCFATKTDYFVHDLQTSITHSLFPYDSTIVRPLAVCVDQDEFVLSGIQGLAMFATSAGNSSRAPLNCGIKKIVSFVFHYPFIHILSDDSLMVFRKPGRWPRLLLFLVVFKTLQYNDFKILFVHDQKMKQEIECDKSEFMCNIDGRIFLSGRRGNFYELTPIQWMDQAQDLLAKNEVDACLKFAEHHLQISDFDTNQLTKFNFLKQKCAFLKLFAGEWEVAKKLLIESEVNPADVTNLFKELRFGDFQKSSFHEKDEDLKLNVEELTEYFLAVRALDWASYATQTIDKALVKLFALSKNYEAIRELDSKQWNDEETRSWMLNHEEFALAADLMFLAGDNTRAFELWKRLGSGELRDKRFDAGTVLEALKTMSSRSIVEESVKWLTKLDPSGVARTVDKLKIKLSFEFVCEVLKSSRPNLIEFVGRRIVDTEDPKVHQMYLDILIDEVKISESQKARRKLRRAIFDIEGIDWSAVQATLFKDDRFPVELILVQAKTGSPEKALDDLLKMQKEDQEAAELLCSRMNNKCPQLFKKLLSYYLKKDPSNEQVRLRILSLLKGMGGASEASEVLKSVPSDWKLSDLSLFLQRSTARVEEEVLFAEMRRDLSQAALENLKACDKLRGCSDFIVVNESTKCSFCGGPVGNEVIVRHPQTNAIYHQSCDNT</sequence>
<evidence type="ECO:0000256" key="3">
    <source>
        <dbReference type="ARBA" id="ARBA00022490"/>
    </source>
</evidence>
<gene>
    <name evidence="6" type="ORF">L596_020245</name>
</gene>
<dbReference type="Pfam" id="PF00780">
    <property type="entry name" value="CNH"/>
    <property type="match status" value="1"/>
</dbReference>
<keyword evidence="2" id="KW-0813">Transport</keyword>
<name>A0A4U5MT27_STECR</name>
<comment type="caution">
    <text evidence="6">The sequence shown here is derived from an EMBL/GenBank/DDBJ whole genome shotgun (WGS) entry which is preliminary data.</text>
</comment>
<accession>A0A4U5MT27</accession>
<dbReference type="AlphaFoldDB" id="A0A4U5MT27"/>
<evidence type="ECO:0000313" key="6">
    <source>
        <dbReference type="EMBL" id="TKR72854.1"/>
    </source>
</evidence>
<keyword evidence="7" id="KW-1185">Reference proteome</keyword>
<evidence type="ECO:0000256" key="4">
    <source>
        <dbReference type="ARBA" id="ARBA00022927"/>
    </source>
</evidence>
<dbReference type="GO" id="GO:0016020">
    <property type="term" value="C:membrane"/>
    <property type="evidence" value="ECO:0007669"/>
    <property type="project" value="TreeGrafter"/>
</dbReference>
<organism evidence="6 7">
    <name type="scientific">Steinernema carpocapsae</name>
    <name type="common">Entomopathogenic nematode</name>
    <dbReference type="NCBI Taxonomy" id="34508"/>
    <lineage>
        <taxon>Eukaryota</taxon>
        <taxon>Metazoa</taxon>
        <taxon>Ecdysozoa</taxon>
        <taxon>Nematoda</taxon>
        <taxon>Chromadorea</taxon>
        <taxon>Rhabditida</taxon>
        <taxon>Tylenchina</taxon>
        <taxon>Panagrolaimomorpha</taxon>
        <taxon>Strongyloidoidea</taxon>
        <taxon>Steinernematidae</taxon>
        <taxon>Steinernema</taxon>
    </lineage>
</organism>
<reference evidence="6 7" key="2">
    <citation type="journal article" date="2019" name="G3 (Bethesda)">
        <title>Hybrid Assembly of the Genome of the Entomopathogenic Nematode Steinernema carpocapsae Identifies the X-Chromosome.</title>
        <authorList>
            <person name="Serra L."/>
            <person name="Macchietto M."/>
            <person name="Macias-Munoz A."/>
            <person name="McGill C.J."/>
            <person name="Rodriguez I.M."/>
            <person name="Rodriguez B."/>
            <person name="Murad R."/>
            <person name="Mortazavi A."/>
        </authorList>
    </citation>
    <scope>NUCLEOTIDE SEQUENCE [LARGE SCALE GENOMIC DNA]</scope>
    <source>
        <strain evidence="6 7">ALL</strain>
    </source>
</reference>
<feature type="domain" description="CNH" evidence="5">
    <location>
        <begin position="35"/>
        <end position="326"/>
    </location>
</feature>
<dbReference type="PROSITE" id="PS50219">
    <property type="entry name" value="CNH"/>
    <property type="match status" value="1"/>
</dbReference>
<dbReference type="OrthoDB" id="10258882at2759"/>
<dbReference type="GO" id="GO:0034058">
    <property type="term" value="P:endosomal vesicle fusion"/>
    <property type="evidence" value="ECO:0007669"/>
    <property type="project" value="TreeGrafter"/>
</dbReference>
<dbReference type="InterPro" id="IPR001180">
    <property type="entry name" value="CNH_dom"/>
</dbReference>
<dbReference type="InterPro" id="IPR032914">
    <property type="entry name" value="Vam6/VPS39/TRAP1"/>
</dbReference>
<dbReference type="PANTHER" id="PTHR12894:SF27">
    <property type="entry name" value="TRANSFORMING GROWTH FACTOR-BETA RECEPTOR-ASSOCIATED PROTEIN 1"/>
    <property type="match status" value="1"/>
</dbReference>
<evidence type="ECO:0000256" key="2">
    <source>
        <dbReference type="ARBA" id="ARBA00022448"/>
    </source>
</evidence>